<dbReference type="AlphaFoldDB" id="A0A2P7TYK6"/>
<proteinExistence type="predicted"/>
<sequence>MRNTKIYEIITPVSDADGTFQLRYILTKTEYLNLRQVSSFEEAVYQYERHCRTCAAPLRVVSREDVK</sequence>
<comment type="caution">
    <text evidence="1">The sequence shown here is derived from an EMBL/GenBank/DDBJ whole genome shotgun (WGS) entry which is preliminary data.</text>
</comment>
<keyword evidence="2" id="KW-1185">Reference proteome</keyword>
<accession>A0A2P7TYK6</accession>
<gene>
    <name evidence="1" type="ORF">C7N83_10025</name>
</gene>
<name>A0A2P7TYK6_9NEIS</name>
<evidence type="ECO:0000313" key="2">
    <source>
        <dbReference type="Proteomes" id="UP000241868"/>
    </source>
</evidence>
<reference evidence="1 2" key="1">
    <citation type="submission" date="2018-03" db="EMBL/GenBank/DDBJ databases">
        <title>Neisseria weixii sp. nov., isolated from the intestinal contents of Tibetan Plateau pika (Ochotona curzoniae) in Yushu, Qinghai Province, China.</title>
        <authorList>
            <person name="Gui Z."/>
        </authorList>
    </citation>
    <scope>NUCLEOTIDE SEQUENCE [LARGE SCALE GENOMIC DNA]</scope>
    <source>
        <strain evidence="1 2">ATCC 51483</strain>
    </source>
</reference>
<dbReference type="Proteomes" id="UP000241868">
    <property type="component" value="Unassembled WGS sequence"/>
</dbReference>
<protein>
    <submittedName>
        <fullName evidence="1">Uncharacterized protein</fullName>
    </submittedName>
</protein>
<evidence type="ECO:0000313" key="1">
    <source>
        <dbReference type="EMBL" id="PSJ79806.1"/>
    </source>
</evidence>
<organism evidence="1 2">
    <name type="scientific">Neisseria iguanae</name>
    <dbReference type="NCBI Taxonomy" id="90242"/>
    <lineage>
        <taxon>Bacteria</taxon>
        <taxon>Pseudomonadati</taxon>
        <taxon>Pseudomonadota</taxon>
        <taxon>Betaproteobacteria</taxon>
        <taxon>Neisseriales</taxon>
        <taxon>Neisseriaceae</taxon>
        <taxon>Neisseria</taxon>
    </lineage>
</organism>
<dbReference type="EMBL" id="PXYY01000071">
    <property type="protein sequence ID" value="PSJ79806.1"/>
    <property type="molecule type" value="Genomic_DNA"/>
</dbReference>